<evidence type="ECO:0000313" key="11">
    <source>
        <dbReference type="EMBL" id="BCB90684.1"/>
    </source>
</evidence>
<dbReference type="SUPFAM" id="SSF50331">
    <property type="entry name" value="MOP-like"/>
    <property type="match status" value="1"/>
</dbReference>
<dbReference type="PROSITE" id="PS50893">
    <property type="entry name" value="ABC_TRANSPORTER_2"/>
    <property type="match status" value="1"/>
</dbReference>
<keyword evidence="2" id="KW-1003">Cell membrane</keyword>
<organism evidence="11 12">
    <name type="scientific">Phytohabitans suffuscus</name>
    <dbReference type="NCBI Taxonomy" id="624315"/>
    <lineage>
        <taxon>Bacteria</taxon>
        <taxon>Bacillati</taxon>
        <taxon>Actinomycetota</taxon>
        <taxon>Actinomycetes</taxon>
        <taxon>Micromonosporales</taxon>
        <taxon>Micromonosporaceae</taxon>
    </lineage>
</organism>
<keyword evidence="1" id="KW-0813">Transport</keyword>
<gene>
    <name evidence="11" type="ORF">Psuf_079970</name>
</gene>
<feature type="region of interest" description="Disordered" evidence="9">
    <location>
        <begin position="548"/>
        <end position="613"/>
    </location>
</feature>
<dbReference type="PROSITE" id="PS00211">
    <property type="entry name" value="ABC_TRANSPORTER_1"/>
    <property type="match status" value="1"/>
</dbReference>
<dbReference type="InterPro" id="IPR003593">
    <property type="entry name" value="AAA+_ATPase"/>
</dbReference>
<dbReference type="SMART" id="SM00382">
    <property type="entry name" value="AAA"/>
    <property type="match status" value="1"/>
</dbReference>
<protein>
    <recommendedName>
        <fullName evidence="10">ABC transporter domain-containing protein</fullName>
    </recommendedName>
</protein>
<keyword evidence="6" id="KW-0408">Iron</keyword>
<evidence type="ECO:0000256" key="1">
    <source>
        <dbReference type="ARBA" id="ARBA00022448"/>
    </source>
</evidence>
<dbReference type="KEGG" id="psuu:Psuf_079970"/>
<dbReference type="InterPro" id="IPR017871">
    <property type="entry name" value="ABC_transporter-like_CS"/>
</dbReference>
<feature type="compositionally biased region" description="Low complexity" evidence="9">
    <location>
        <begin position="411"/>
        <end position="429"/>
    </location>
</feature>
<evidence type="ECO:0000256" key="2">
    <source>
        <dbReference type="ARBA" id="ARBA00022475"/>
    </source>
</evidence>
<feature type="compositionally biased region" description="Low complexity" evidence="9">
    <location>
        <begin position="589"/>
        <end position="598"/>
    </location>
</feature>
<evidence type="ECO:0000313" key="12">
    <source>
        <dbReference type="Proteomes" id="UP000503011"/>
    </source>
</evidence>
<reference evidence="11 12" key="1">
    <citation type="submission" date="2020-03" db="EMBL/GenBank/DDBJ databases">
        <title>Whole genome shotgun sequence of Phytohabitans suffuscus NBRC 105367.</title>
        <authorList>
            <person name="Komaki H."/>
            <person name="Tamura T."/>
        </authorList>
    </citation>
    <scope>NUCLEOTIDE SEQUENCE [LARGE SCALE GENOMIC DNA]</scope>
    <source>
        <strain evidence="11 12">NBRC 105367</strain>
    </source>
</reference>
<dbReference type="InterPro" id="IPR015853">
    <property type="entry name" value="ABC_transpr_FbpC"/>
</dbReference>
<dbReference type="Pfam" id="PF00005">
    <property type="entry name" value="ABC_tran"/>
    <property type="match status" value="1"/>
</dbReference>
<dbReference type="InterPro" id="IPR003439">
    <property type="entry name" value="ABC_transporter-like_ATP-bd"/>
</dbReference>
<name>A0A6F8YXA8_9ACTN</name>
<accession>A0A6F8YXA8</accession>
<dbReference type="PANTHER" id="PTHR42781">
    <property type="entry name" value="SPERMIDINE/PUTRESCINE IMPORT ATP-BINDING PROTEIN POTA"/>
    <property type="match status" value="1"/>
</dbReference>
<keyword evidence="7" id="KW-0406">Ion transport</keyword>
<dbReference type="EMBL" id="AP022871">
    <property type="protein sequence ID" value="BCB90684.1"/>
    <property type="molecule type" value="Genomic_DNA"/>
</dbReference>
<keyword evidence="3" id="KW-0410">Iron transport</keyword>
<evidence type="ECO:0000256" key="7">
    <source>
        <dbReference type="ARBA" id="ARBA00023065"/>
    </source>
</evidence>
<evidence type="ECO:0000256" key="4">
    <source>
        <dbReference type="ARBA" id="ARBA00022741"/>
    </source>
</evidence>
<evidence type="ECO:0000259" key="10">
    <source>
        <dbReference type="PROSITE" id="PS50893"/>
    </source>
</evidence>
<keyword evidence="8" id="KW-0472">Membrane</keyword>
<evidence type="ECO:0000256" key="5">
    <source>
        <dbReference type="ARBA" id="ARBA00022840"/>
    </source>
</evidence>
<dbReference type="GO" id="GO:0005524">
    <property type="term" value="F:ATP binding"/>
    <property type="evidence" value="ECO:0007669"/>
    <property type="project" value="UniProtKB-KW"/>
</dbReference>
<evidence type="ECO:0000256" key="9">
    <source>
        <dbReference type="SAM" id="MobiDB-lite"/>
    </source>
</evidence>
<dbReference type="Gene3D" id="2.40.50.100">
    <property type="match status" value="1"/>
</dbReference>
<keyword evidence="5" id="KW-0067">ATP-binding</keyword>
<feature type="region of interest" description="Disordered" evidence="9">
    <location>
        <begin position="408"/>
        <end position="429"/>
    </location>
</feature>
<sequence>MTDRTVRHSDIAPIRDDTGGPLLDAHLTVDRGGFRLDLPLAIDKGEVVALLGPNGAGKTTALRALAGLQPLTGGHVVLDGRDLDRPDRRTWTPTERRPIGVVFQDYLLFPHLSALDNVAFGPRRHGVRRDEARSRATTWLDRVGLAEYASRKPRHLSGGQAQRVALARALAVDPALLLLDEPLAALDARTRLDTRAELHRHLAEHPGATLLVTHDPLDALVLADRLVIVEHGQIVQEGDAATITAQPRTDYVARLVGLNLYRGTADGHTVHIGQGFALATTDRLEGDAFVAFPPSAVALHPARPDGSPRNVWPATITGIQRHGDNLRIQLDGPIGVAADITRPPPPTSSSPRPAGLGRGQSHRDPRLPRLRLAISGRAGECVAPKDRICPGPLQLWTACSRGHRCGRRLAGEPSSPTSAAAPAGQARPGVAAAELRYRTGNTRPTGAGRRCVDHARVTNLQPVRTRKAGQAPPRGLEQRAGRGGVADAGAQPPDLDDLGLVSDPESSRSFVDGSAVPQGSGLSPGIFEVGVIVDIGRPMGAVQVQSFRGRGGWRRPSRAGLSAGVPGGKPPAPVTADGPRTLTPEVSRSRSGSGHGSRPAWSASVVGVSDRGG</sequence>
<keyword evidence="4" id="KW-0547">Nucleotide-binding</keyword>
<feature type="region of interest" description="Disordered" evidence="9">
    <location>
        <begin position="461"/>
        <end position="519"/>
    </location>
</feature>
<dbReference type="InterPro" id="IPR050093">
    <property type="entry name" value="ABC_SmlMolc_Importer"/>
</dbReference>
<keyword evidence="12" id="KW-1185">Reference proteome</keyword>
<evidence type="ECO:0000256" key="6">
    <source>
        <dbReference type="ARBA" id="ARBA00023004"/>
    </source>
</evidence>
<dbReference type="Proteomes" id="UP000503011">
    <property type="component" value="Chromosome"/>
</dbReference>
<dbReference type="InterPro" id="IPR027417">
    <property type="entry name" value="P-loop_NTPase"/>
</dbReference>
<dbReference type="SUPFAM" id="SSF52540">
    <property type="entry name" value="P-loop containing nucleoside triphosphate hydrolases"/>
    <property type="match status" value="1"/>
</dbReference>
<feature type="region of interest" description="Disordered" evidence="9">
    <location>
        <begin position="336"/>
        <end position="367"/>
    </location>
</feature>
<dbReference type="GO" id="GO:0016887">
    <property type="term" value="F:ATP hydrolysis activity"/>
    <property type="evidence" value="ECO:0007669"/>
    <property type="project" value="InterPro"/>
</dbReference>
<evidence type="ECO:0000256" key="3">
    <source>
        <dbReference type="ARBA" id="ARBA00022496"/>
    </source>
</evidence>
<dbReference type="InterPro" id="IPR008995">
    <property type="entry name" value="Mo/tungstate-bd_C_term_dom"/>
</dbReference>
<dbReference type="GO" id="GO:0016020">
    <property type="term" value="C:membrane"/>
    <property type="evidence" value="ECO:0007669"/>
    <property type="project" value="InterPro"/>
</dbReference>
<feature type="domain" description="ABC transporter" evidence="10">
    <location>
        <begin position="6"/>
        <end position="256"/>
    </location>
</feature>
<evidence type="ECO:0000256" key="8">
    <source>
        <dbReference type="ARBA" id="ARBA00023136"/>
    </source>
</evidence>
<proteinExistence type="predicted"/>
<dbReference type="AlphaFoldDB" id="A0A6F8YXA8"/>
<dbReference type="Gene3D" id="3.40.50.300">
    <property type="entry name" value="P-loop containing nucleotide triphosphate hydrolases"/>
    <property type="match status" value="1"/>
</dbReference>
<dbReference type="PANTHER" id="PTHR42781:SF4">
    <property type="entry name" value="SPERMIDINE_PUTRESCINE IMPORT ATP-BINDING PROTEIN POTA"/>
    <property type="match status" value="1"/>
</dbReference>
<dbReference type="GO" id="GO:0015408">
    <property type="term" value="F:ABC-type ferric iron transporter activity"/>
    <property type="evidence" value="ECO:0007669"/>
    <property type="project" value="InterPro"/>
</dbReference>
<dbReference type="CDD" id="cd03259">
    <property type="entry name" value="ABC_Carb_Solutes_like"/>
    <property type="match status" value="1"/>
</dbReference>
<reference evidence="11 12" key="2">
    <citation type="submission" date="2020-03" db="EMBL/GenBank/DDBJ databases">
        <authorList>
            <person name="Ichikawa N."/>
            <person name="Kimura A."/>
            <person name="Kitahashi Y."/>
            <person name="Uohara A."/>
        </authorList>
    </citation>
    <scope>NUCLEOTIDE SEQUENCE [LARGE SCALE GENOMIC DNA]</scope>
    <source>
        <strain evidence="11 12">NBRC 105367</strain>
    </source>
</reference>